<dbReference type="EMBL" id="CP036259">
    <property type="protein sequence ID" value="QDR83142.1"/>
    <property type="molecule type" value="Genomic_DNA"/>
</dbReference>
<reference evidence="5 6" key="1">
    <citation type="submission" date="2019-02" db="EMBL/GenBank/DDBJ databases">
        <title>Closed genome of Sporomusa termitida DSM 4440.</title>
        <authorList>
            <person name="Poehlein A."/>
            <person name="Daniel R."/>
        </authorList>
    </citation>
    <scope>NUCLEOTIDE SEQUENCE [LARGE SCALE GENOMIC DNA]</scope>
    <source>
        <strain evidence="5 6">DSM 4440</strain>
    </source>
</reference>
<dbReference type="InterPro" id="IPR036390">
    <property type="entry name" value="WH_DNA-bd_sf"/>
</dbReference>
<keyword evidence="6" id="KW-1185">Reference proteome</keyword>
<keyword evidence="2" id="KW-0238">DNA-binding</keyword>
<dbReference type="Gene3D" id="1.10.10.10">
    <property type="entry name" value="Winged helix-like DNA-binding domain superfamily/Winged helix DNA-binding domain"/>
    <property type="match status" value="1"/>
</dbReference>
<dbReference type="SMART" id="SM00895">
    <property type="entry name" value="FCD"/>
    <property type="match status" value="1"/>
</dbReference>
<evidence type="ECO:0000256" key="2">
    <source>
        <dbReference type="ARBA" id="ARBA00023125"/>
    </source>
</evidence>
<dbReference type="Pfam" id="PF00392">
    <property type="entry name" value="GntR"/>
    <property type="match status" value="1"/>
</dbReference>
<name>A0A517E0L7_9FIRM</name>
<dbReference type="Proteomes" id="UP000320776">
    <property type="component" value="Chromosome"/>
</dbReference>
<dbReference type="InterPro" id="IPR000524">
    <property type="entry name" value="Tscrpt_reg_HTH_GntR"/>
</dbReference>
<evidence type="ECO:0000313" key="5">
    <source>
        <dbReference type="EMBL" id="QDR83142.1"/>
    </source>
</evidence>
<proteinExistence type="predicted"/>
<accession>A0A517E0L7</accession>
<organism evidence="5 6">
    <name type="scientific">Sporomusa termitida</name>
    <dbReference type="NCBI Taxonomy" id="2377"/>
    <lineage>
        <taxon>Bacteria</taxon>
        <taxon>Bacillati</taxon>
        <taxon>Bacillota</taxon>
        <taxon>Negativicutes</taxon>
        <taxon>Selenomonadales</taxon>
        <taxon>Sporomusaceae</taxon>
        <taxon>Sporomusa</taxon>
    </lineage>
</organism>
<keyword evidence="1" id="KW-0805">Transcription regulation</keyword>
<dbReference type="KEGG" id="sted:SPTER_46180"/>
<sequence>MRIIERFPQESAREYVYRLLKGNIVNLTLPPGQSISEQEIADYLQVSRTPVREAFIKLAQENLLDIVPQKGTYVSLIDTDQVEESKFARETLEREVIQEACRAFPGEALFELQSNVTLQELCINEKNYLKFFELDESMHGTIFKGCKKARIWFMLQQMNAHYNRVRMLNLAVGYDWDQLIQQHKTLLLAIRAKDARLAKATIDIHLNKVVVDLAYLRQQYEHYFLPLKTVSVNITGRSKP</sequence>
<dbReference type="Pfam" id="PF07729">
    <property type="entry name" value="FCD"/>
    <property type="match status" value="1"/>
</dbReference>
<dbReference type="PANTHER" id="PTHR43537">
    <property type="entry name" value="TRANSCRIPTIONAL REGULATOR, GNTR FAMILY"/>
    <property type="match status" value="1"/>
</dbReference>
<dbReference type="PROSITE" id="PS50949">
    <property type="entry name" value="HTH_GNTR"/>
    <property type="match status" value="1"/>
</dbReference>
<dbReference type="InterPro" id="IPR011711">
    <property type="entry name" value="GntR_C"/>
</dbReference>
<evidence type="ECO:0000256" key="3">
    <source>
        <dbReference type="ARBA" id="ARBA00023163"/>
    </source>
</evidence>
<gene>
    <name evidence="5" type="primary">rspR_2</name>
    <name evidence="5" type="ORF">SPTER_46180</name>
</gene>
<evidence type="ECO:0000259" key="4">
    <source>
        <dbReference type="PROSITE" id="PS50949"/>
    </source>
</evidence>
<dbReference type="GO" id="GO:0003700">
    <property type="term" value="F:DNA-binding transcription factor activity"/>
    <property type="evidence" value="ECO:0007669"/>
    <property type="project" value="InterPro"/>
</dbReference>
<dbReference type="SUPFAM" id="SSF48008">
    <property type="entry name" value="GntR ligand-binding domain-like"/>
    <property type="match status" value="1"/>
</dbReference>
<dbReference type="InterPro" id="IPR008920">
    <property type="entry name" value="TF_FadR/GntR_C"/>
</dbReference>
<keyword evidence="3" id="KW-0804">Transcription</keyword>
<dbReference type="RefSeq" id="WP_144352454.1">
    <property type="nucleotide sequence ID" value="NZ_CP036259.1"/>
</dbReference>
<dbReference type="CDD" id="cd07377">
    <property type="entry name" value="WHTH_GntR"/>
    <property type="match status" value="1"/>
</dbReference>
<dbReference type="SUPFAM" id="SSF46785">
    <property type="entry name" value="Winged helix' DNA-binding domain"/>
    <property type="match status" value="1"/>
</dbReference>
<dbReference type="SMART" id="SM00345">
    <property type="entry name" value="HTH_GNTR"/>
    <property type="match status" value="1"/>
</dbReference>
<feature type="domain" description="HTH gntR-type" evidence="4">
    <location>
        <begin position="10"/>
        <end position="77"/>
    </location>
</feature>
<evidence type="ECO:0000256" key="1">
    <source>
        <dbReference type="ARBA" id="ARBA00023015"/>
    </source>
</evidence>
<evidence type="ECO:0000313" key="6">
    <source>
        <dbReference type="Proteomes" id="UP000320776"/>
    </source>
</evidence>
<protein>
    <submittedName>
        <fullName evidence="5">HTH-type transcriptional repressor RspR</fullName>
    </submittedName>
</protein>
<dbReference type="Gene3D" id="1.20.120.530">
    <property type="entry name" value="GntR ligand-binding domain-like"/>
    <property type="match status" value="1"/>
</dbReference>
<dbReference type="OrthoDB" id="389878at2"/>
<dbReference type="PANTHER" id="PTHR43537:SF6">
    <property type="entry name" value="HTH-TYPE TRANSCRIPTIONAL REPRESSOR RSPR"/>
    <property type="match status" value="1"/>
</dbReference>
<dbReference type="GO" id="GO:0003677">
    <property type="term" value="F:DNA binding"/>
    <property type="evidence" value="ECO:0007669"/>
    <property type="project" value="UniProtKB-KW"/>
</dbReference>
<dbReference type="InterPro" id="IPR036388">
    <property type="entry name" value="WH-like_DNA-bd_sf"/>
</dbReference>
<dbReference type="AlphaFoldDB" id="A0A517E0L7"/>